<dbReference type="OrthoDB" id="1956912at2"/>
<evidence type="ECO:0000313" key="2">
    <source>
        <dbReference type="Proteomes" id="UP000198625"/>
    </source>
</evidence>
<dbReference type="Proteomes" id="UP000198625">
    <property type="component" value="Unassembled WGS sequence"/>
</dbReference>
<evidence type="ECO:0000313" key="1">
    <source>
        <dbReference type="EMBL" id="SDY81777.1"/>
    </source>
</evidence>
<name>A0A1H3MYJ8_9FIRM</name>
<protein>
    <submittedName>
        <fullName evidence="1">Uncharacterized protein</fullName>
    </submittedName>
</protein>
<sequence length="62" mass="6949">MATAWGVKENVDLAHAEAVQAYVRGLTDTEIQMEDGPKVTFLKGDVKIKPDQAILIYRYVIK</sequence>
<gene>
    <name evidence="1" type="ORF">SAMN05660462_00977</name>
</gene>
<dbReference type="STRING" id="415015.SAMN05660462_00977"/>
<keyword evidence="2" id="KW-1185">Reference proteome</keyword>
<reference evidence="1 2" key="1">
    <citation type="submission" date="2016-10" db="EMBL/GenBank/DDBJ databases">
        <authorList>
            <person name="de Groot N.N."/>
        </authorList>
    </citation>
    <scope>NUCLEOTIDE SEQUENCE [LARGE SCALE GENOMIC DNA]</scope>
    <source>
        <strain evidence="1 2">DSM 21650</strain>
    </source>
</reference>
<dbReference type="AlphaFoldDB" id="A0A1H3MYJ8"/>
<dbReference type="RefSeq" id="WP_091727992.1">
    <property type="nucleotide sequence ID" value="NZ_FNQE01000008.1"/>
</dbReference>
<organism evidence="1 2">
    <name type="scientific">Proteiniborus ethanoligenes</name>
    <dbReference type="NCBI Taxonomy" id="415015"/>
    <lineage>
        <taxon>Bacteria</taxon>
        <taxon>Bacillati</taxon>
        <taxon>Bacillota</taxon>
        <taxon>Clostridia</taxon>
        <taxon>Eubacteriales</taxon>
        <taxon>Proteiniborus</taxon>
    </lineage>
</organism>
<accession>A0A1H3MYJ8</accession>
<dbReference type="EMBL" id="FNQE01000008">
    <property type="protein sequence ID" value="SDY81777.1"/>
    <property type="molecule type" value="Genomic_DNA"/>
</dbReference>
<proteinExistence type="predicted"/>